<reference evidence="11" key="1">
    <citation type="submission" date="2018-07" db="EMBL/GenBank/DDBJ databases">
        <authorList>
            <person name="Quirk P.G."/>
            <person name="Krulwich T.A."/>
        </authorList>
    </citation>
    <scope>NUCLEOTIDE SEQUENCE</scope>
</reference>
<evidence type="ECO:0000256" key="6">
    <source>
        <dbReference type="ARBA" id="ARBA00022833"/>
    </source>
</evidence>
<dbReference type="InterPro" id="IPR009060">
    <property type="entry name" value="UBA-like_sf"/>
</dbReference>
<dbReference type="CDD" id="cd02340">
    <property type="entry name" value="ZZ_NBR1_like"/>
    <property type="match status" value="1"/>
</dbReference>
<evidence type="ECO:0000256" key="4">
    <source>
        <dbReference type="ARBA" id="ARBA00022723"/>
    </source>
</evidence>
<dbReference type="SUPFAM" id="SSF57850">
    <property type="entry name" value="RING/U-box"/>
    <property type="match status" value="1"/>
</dbReference>
<evidence type="ECO:0000256" key="3">
    <source>
        <dbReference type="ARBA" id="ARBA00022490"/>
    </source>
</evidence>
<dbReference type="InterPro" id="IPR000270">
    <property type="entry name" value="PB1_dom"/>
</dbReference>
<feature type="region of interest" description="Disordered" evidence="8">
    <location>
        <begin position="98"/>
        <end position="124"/>
    </location>
</feature>
<dbReference type="OMA" id="VHAMMAM"/>
<evidence type="ECO:0000256" key="5">
    <source>
        <dbReference type="ARBA" id="ARBA00022771"/>
    </source>
</evidence>
<dbReference type="PROSITE" id="PS50135">
    <property type="entry name" value="ZF_ZZ_2"/>
    <property type="match status" value="1"/>
</dbReference>
<keyword evidence="5 7" id="KW-0863">Zinc-finger</keyword>
<dbReference type="InterPro" id="IPR033741">
    <property type="entry name" value="SQSTM_UBA"/>
</dbReference>
<dbReference type="Pfam" id="PF00564">
    <property type="entry name" value="PB1"/>
    <property type="match status" value="1"/>
</dbReference>
<dbReference type="AlphaFoldDB" id="A0A336MSC0"/>
<feature type="region of interest" description="Disordered" evidence="8">
    <location>
        <begin position="300"/>
        <end position="347"/>
    </location>
</feature>
<keyword evidence="3" id="KW-0963">Cytoplasm</keyword>
<feature type="region of interest" description="Disordered" evidence="8">
    <location>
        <begin position="430"/>
        <end position="515"/>
    </location>
</feature>
<evidence type="ECO:0000256" key="7">
    <source>
        <dbReference type="PROSITE-ProRule" id="PRU00228"/>
    </source>
</evidence>
<feature type="region of interest" description="Disordered" evidence="8">
    <location>
        <begin position="210"/>
        <end position="229"/>
    </location>
</feature>
<evidence type="ECO:0000259" key="9">
    <source>
        <dbReference type="PROSITE" id="PS50135"/>
    </source>
</evidence>
<feature type="compositionally biased region" description="Basic and acidic residues" evidence="8">
    <location>
        <begin position="399"/>
        <end position="410"/>
    </location>
</feature>
<dbReference type="Gene3D" id="3.30.60.90">
    <property type="match status" value="1"/>
</dbReference>
<feature type="compositionally biased region" description="Low complexity" evidence="8">
    <location>
        <begin position="114"/>
        <end position="124"/>
    </location>
</feature>
<feature type="compositionally biased region" description="Low complexity" evidence="8">
    <location>
        <begin position="506"/>
        <end position="515"/>
    </location>
</feature>
<feature type="domain" description="PB1" evidence="10">
    <location>
        <begin position="3"/>
        <end position="94"/>
    </location>
</feature>
<keyword evidence="6" id="KW-0862">Zinc</keyword>
<evidence type="ECO:0000256" key="2">
    <source>
        <dbReference type="ARBA" id="ARBA00004496"/>
    </source>
</evidence>
<dbReference type="CDD" id="cd14320">
    <property type="entry name" value="UBA_SQSTM"/>
    <property type="match status" value="1"/>
</dbReference>
<dbReference type="FunFam" id="3.30.60.90:FF:000016">
    <property type="entry name" value="Refractory to sigma P"/>
    <property type="match status" value="1"/>
</dbReference>
<feature type="region of interest" description="Disordered" evidence="8">
    <location>
        <begin position="244"/>
        <end position="270"/>
    </location>
</feature>
<feature type="compositionally biased region" description="Basic and acidic residues" evidence="8">
    <location>
        <begin position="102"/>
        <end position="113"/>
    </location>
</feature>
<dbReference type="Gene3D" id="3.10.20.90">
    <property type="entry name" value="Phosphatidylinositol 3-kinase Catalytic Subunit, Chain A, domain 1"/>
    <property type="match status" value="1"/>
</dbReference>
<feature type="domain" description="ZZ-type" evidence="9">
    <location>
        <begin position="130"/>
        <end position="180"/>
    </location>
</feature>
<dbReference type="InterPro" id="IPR000433">
    <property type="entry name" value="Znf_ZZ"/>
</dbReference>
<evidence type="ECO:0000256" key="1">
    <source>
        <dbReference type="ARBA" id="ARBA00004123"/>
    </source>
</evidence>
<dbReference type="SUPFAM" id="SSF54277">
    <property type="entry name" value="CAD &amp; PB1 domains"/>
    <property type="match status" value="1"/>
</dbReference>
<evidence type="ECO:0000256" key="8">
    <source>
        <dbReference type="SAM" id="MobiDB-lite"/>
    </source>
</evidence>
<dbReference type="EMBL" id="UFQT01001849">
    <property type="protein sequence ID" value="SSX31999.1"/>
    <property type="molecule type" value="Genomic_DNA"/>
</dbReference>
<organism evidence="11">
    <name type="scientific">Culicoides sonorensis</name>
    <name type="common">Biting midge</name>
    <dbReference type="NCBI Taxonomy" id="179676"/>
    <lineage>
        <taxon>Eukaryota</taxon>
        <taxon>Metazoa</taxon>
        <taxon>Ecdysozoa</taxon>
        <taxon>Arthropoda</taxon>
        <taxon>Hexapoda</taxon>
        <taxon>Insecta</taxon>
        <taxon>Pterygota</taxon>
        <taxon>Neoptera</taxon>
        <taxon>Endopterygota</taxon>
        <taxon>Diptera</taxon>
        <taxon>Nematocera</taxon>
        <taxon>Chironomoidea</taxon>
        <taxon>Ceratopogonidae</taxon>
        <taxon>Ceratopogoninae</taxon>
        <taxon>Culicoides</taxon>
        <taxon>Monoculicoides</taxon>
    </lineage>
</organism>
<dbReference type="GO" id="GO:0005634">
    <property type="term" value="C:nucleus"/>
    <property type="evidence" value="ECO:0007669"/>
    <property type="project" value="UniProtKB-SubCell"/>
</dbReference>
<dbReference type="PROSITE" id="PS51745">
    <property type="entry name" value="PB1"/>
    <property type="match status" value="1"/>
</dbReference>
<feature type="region of interest" description="Disordered" evidence="8">
    <location>
        <begin position="389"/>
        <end position="410"/>
    </location>
</feature>
<sequence length="650" mass="73509">MSEETFKITYISNGKTKESFYFKHFVDLVYPTLNQLKLKLFSKCGVKNISEHQNYKIYWIDEDGDEISIMDDDDLRIVADRHKSTSIKLNVRPLNETTIEENEAKATEKKQDESSNSASNAPADDSLPIHHGIICDGCNGPIHGFRYKCIQCHDYDLCRNCEAKMFHDQHLMTRIPHGLDKLPRKIDRVINLGRTFENAEEHIRKFKKQEEKFRREEEKHKRDEEKHKRYEEKCKKRAHRRCGREQSRCHASAPPTNDEPRSNTTDRPGSGILYQVMDYLNYMMNPDNILENLNRDYTQPQDANDGCPVMNAFKVPPTTPADTNATDKAQEAKEQKQEENAAEEQKRSGFENFCENLKPSVSNAVPLGTDANIMTTSIGVVAKEIEAENQDRQTISTEPIKENTKPPSKPVEEILREKLQEKLAQMERDLIENDSKNRSSSPTISYTSEDSDDMNNREWTVLDNEDMNEGASGASVEKTDINKENLGAVPKEPKQVEDKATLTENSSTGSSMYGSASANDIAKKISNASKPEEKKVVSAPLSFEEMGKQLKAHMEEFKKIAVPIGPPANPTPVVTPMTSTPVTHPITPGRYPHPAPQPPKVYHPKPHINQAIHTMEGMGFSNDGGWLTSLLDTVDGNIPRALDLLQPHQK</sequence>
<feature type="compositionally biased region" description="Polar residues" evidence="8">
    <location>
        <begin position="438"/>
        <end position="448"/>
    </location>
</feature>
<dbReference type="GO" id="GO:0005737">
    <property type="term" value="C:cytoplasm"/>
    <property type="evidence" value="ECO:0007669"/>
    <property type="project" value="UniProtKB-SubCell"/>
</dbReference>
<dbReference type="SMART" id="SM00291">
    <property type="entry name" value="ZnF_ZZ"/>
    <property type="match status" value="1"/>
</dbReference>
<comment type="subcellular location">
    <subcellularLocation>
        <location evidence="2">Cytoplasm</location>
    </subcellularLocation>
    <subcellularLocation>
        <location evidence="1">Nucleus</location>
    </subcellularLocation>
</comment>
<feature type="compositionally biased region" description="Basic and acidic residues" evidence="8">
    <location>
        <begin position="491"/>
        <end position="501"/>
    </location>
</feature>
<feature type="compositionally biased region" description="Basic and acidic residues" evidence="8">
    <location>
        <begin position="328"/>
        <end position="347"/>
    </location>
</feature>
<dbReference type="InterPro" id="IPR043145">
    <property type="entry name" value="Znf_ZZ_sf"/>
</dbReference>
<protein>
    <submittedName>
        <fullName evidence="11">CSON004301 protein</fullName>
    </submittedName>
</protein>
<evidence type="ECO:0000313" key="11">
    <source>
        <dbReference type="EMBL" id="SSX31999.1"/>
    </source>
</evidence>
<dbReference type="VEuPathDB" id="VectorBase:CSON004301"/>
<proteinExistence type="predicted"/>
<keyword evidence="4" id="KW-0479">Metal-binding</keyword>
<accession>A0A336MSC0</accession>
<dbReference type="Pfam" id="PF00569">
    <property type="entry name" value="ZZ"/>
    <property type="match status" value="1"/>
</dbReference>
<dbReference type="PROSITE" id="PS01357">
    <property type="entry name" value="ZF_ZZ_1"/>
    <property type="match status" value="1"/>
</dbReference>
<dbReference type="Gene3D" id="1.10.8.10">
    <property type="entry name" value="DNA helicase RuvA subunit, C-terminal domain"/>
    <property type="match status" value="1"/>
</dbReference>
<name>A0A336MSC0_CULSO</name>
<dbReference type="SUPFAM" id="SSF46934">
    <property type="entry name" value="UBA-like"/>
    <property type="match status" value="1"/>
</dbReference>
<dbReference type="CDD" id="cd05992">
    <property type="entry name" value="PB1"/>
    <property type="match status" value="1"/>
</dbReference>
<gene>
    <name evidence="11" type="primary">CSON004301</name>
</gene>
<evidence type="ECO:0000259" key="10">
    <source>
        <dbReference type="PROSITE" id="PS51745"/>
    </source>
</evidence>
<dbReference type="InterPro" id="IPR053793">
    <property type="entry name" value="PB1-like"/>
</dbReference>
<dbReference type="GO" id="GO:0008270">
    <property type="term" value="F:zinc ion binding"/>
    <property type="evidence" value="ECO:0007669"/>
    <property type="project" value="UniProtKB-KW"/>
</dbReference>
<dbReference type="PANTHER" id="PTHR15090">
    <property type="entry name" value="SEQUESTOSOME 1-RELATED"/>
    <property type="match status" value="1"/>
</dbReference>
<dbReference type="InterPro" id="IPR052260">
    <property type="entry name" value="Autophagy_Rcpt_SigReg"/>
</dbReference>